<dbReference type="GO" id="GO:0019265">
    <property type="term" value="P:glycine biosynthetic process, by transamination of glyoxylate"/>
    <property type="evidence" value="ECO:0007669"/>
    <property type="project" value="TreeGrafter"/>
</dbReference>
<comment type="caution">
    <text evidence="12">The sequence shown here is derived from an EMBL/GenBank/DDBJ whole genome shotgun (WGS) entry which is preliminary data.</text>
</comment>
<dbReference type="EMBL" id="CM026422">
    <property type="protein sequence ID" value="KAG0588961.1"/>
    <property type="molecule type" value="Genomic_DNA"/>
</dbReference>
<name>A0A8T0J256_CERPU</name>
<evidence type="ECO:0000256" key="1">
    <source>
        <dbReference type="ARBA" id="ARBA00001933"/>
    </source>
</evidence>
<keyword evidence="6 8" id="KW-0663">Pyridoxal phosphate</keyword>
<dbReference type="FunFam" id="3.40.640.10:FF:000054">
    <property type="entry name" value="Serine--glyoxylate aminotransferase"/>
    <property type="match status" value="1"/>
</dbReference>
<dbReference type="Pfam" id="PF00266">
    <property type="entry name" value="Aminotran_5"/>
    <property type="match status" value="1"/>
</dbReference>
<keyword evidence="4" id="KW-0032">Aminotransferase</keyword>
<dbReference type="CDD" id="cd06451">
    <property type="entry name" value="AGAT_like"/>
    <property type="match status" value="1"/>
</dbReference>
<evidence type="ECO:0000256" key="2">
    <source>
        <dbReference type="ARBA" id="ARBA00009236"/>
    </source>
</evidence>
<sequence length="402" mass="43719">MEYFPAPGRNHLFVPGPTNIPEAVLQAMNRNNEDHRSPAFPALSKSVIEDVKQLFRTQTATSFIFPSSGTGAWESTLTNTLSPGDKIIVPCLGQFAVIWINLMKRLNFDVDVIESEWGEGVNLDILLQKLQADRSHAVKAVCVVHNETSTGVTNDLGLVRKSLDEAGHPALLLVDGVSSVGAIDFRMDEWRVDVALTGSQKALSLPTGLGIVCASPKALEACKHVKSTRGYFDWREYLECYKAGTYWPYTPSVQMLYGLRASLDLILKVEGLENIIARHLRLAEATREAVKAWGLTVSAKKPEWDSAVVTGVVVPPWLDSNDVIKIAWKKYNLSLGVGLGKVAGKLFRIGHLGYMNELQLLGALAGVELSLKDVGYPVVLGSGVAAAQGCLSKQTPLIASRL</sequence>
<evidence type="ECO:0000313" key="12">
    <source>
        <dbReference type="EMBL" id="KAG0588961.1"/>
    </source>
</evidence>
<dbReference type="Gene3D" id="3.40.640.10">
    <property type="entry name" value="Type I PLP-dependent aspartate aminotransferase-like (Major domain)"/>
    <property type="match status" value="1"/>
</dbReference>
<dbReference type="InterPro" id="IPR024169">
    <property type="entry name" value="SP_NH2Trfase/AEP_transaminase"/>
</dbReference>
<evidence type="ECO:0000256" key="8">
    <source>
        <dbReference type="PIRSR" id="PIRSR000524-50"/>
    </source>
</evidence>
<protein>
    <recommendedName>
        <fullName evidence="3">alanine--glyoxylate transaminase</fullName>
        <ecNumber evidence="3">2.6.1.44</ecNumber>
    </recommendedName>
</protein>
<evidence type="ECO:0000256" key="4">
    <source>
        <dbReference type="ARBA" id="ARBA00022576"/>
    </source>
</evidence>
<feature type="binding site" evidence="7">
    <location>
        <position position="348"/>
    </location>
    <ligand>
        <name>substrate</name>
    </ligand>
</feature>
<evidence type="ECO:0000256" key="5">
    <source>
        <dbReference type="ARBA" id="ARBA00022679"/>
    </source>
</evidence>
<dbReference type="InterPro" id="IPR015422">
    <property type="entry name" value="PyrdxlP-dep_Trfase_small"/>
</dbReference>
<accession>A0A8T0J256</accession>
<dbReference type="AlphaFoldDB" id="A0A8T0J256"/>
<dbReference type="InterPro" id="IPR015421">
    <property type="entry name" value="PyrdxlP-dep_Trfase_major"/>
</dbReference>
<dbReference type="EC" id="2.6.1.44" evidence="3"/>
<dbReference type="FunFam" id="3.90.1150.10:FF:000031">
    <property type="entry name" value="Serine--glyoxylate aminotransferase"/>
    <property type="match status" value="1"/>
</dbReference>
<comment type="similarity">
    <text evidence="2 9">Belongs to the class-V pyridoxal-phosphate-dependent aminotransferase family.</text>
</comment>
<feature type="domain" description="Aminotransferase class V" evidence="11">
    <location>
        <begin position="12"/>
        <end position="307"/>
    </location>
</feature>
<feature type="modified residue" description="N6-(pyridoxal phosphate)lysine" evidence="8">
    <location>
        <position position="201"/>
    </location>
</feature>
<evidence type="ECO:0000256" key="10">
    <source>
        <dbReference type="RuleBase" id="RU004504"/>
    </source>
</evidence>
<dbReference type="GO" id="GO:0005777">
    <property type="term" value="C:peroxisome"/>
    <property type="evidence" value="ECO:0007669"/>
    <property type="project" value="TreeGrafter"/>
</dbReference>
<dbReference type="GO" id="GO:0004760">
    <property type="term" value="F:L-serine-pyruvate transaminase activity"/>
    <property type="evidence" value="ECO:0007669"/>
    <property type="project" value="TreeGrafter"/>
</dbReference>
<dbReference type="SUPFAM" id="SSF53383">
    <property type="entry name" value="PLP-dependent transferases"/>
    <property type="match status" value="1"/>
</dbReference>
<dbReference type="InterPro" id="IPR015424">
    <property type="entry name" value="PyrdxlP-dep_Trfase"/>
</dbReference>
<dbReference type="Proteomes" id="UP000822688">
    <property type="component" value="Chromosome 2"/>
</dbReference>
<evidence type="ECO:0000256" key="9">
    <source>
        <dbReference type="RuleBase" id="RU004075"/>
    </source>
</evidence>
<dbReference type="PROSITE" id="PS00595">
    <property type="entry name" value="AA_TRANSFER_CLASS_5"/>
    <property type="match status" value="1"/>
</dbReference>
<evidence type="ECO:0000256" key="7">
    <source>
        <dbReference type="PIRSR" id="PIRSR000524-1"/>
    </source>
</evidence>
<organism evidence="12 13">
    <name type="scientific">Ceratodon purpureus</name>
    <name type="common">Fire moss</name>
    <name type="synonym">Dicranum purpureum</name>
    <dbReference type="NCBI Taxonomy" id="3225"/>
    <lineage>
        <taxon>Eukaryota</taxon>
        <taxon>Viridiplantae</taxon>
        <taxon>Streptophyta</taxon>
        <taxon>Embryophyta</taxon>
        <taxon>Bryophyta</taxon>
        <taxon>Bryophytina</taxon>
        <taxon>Bryopsida</taxon>
        <taxon>Dicranidae</taxon>
        <taxon>Pseudoditrichales</taxon>
        <taxon>Ditrichaceae</taxon>
        <taxon>Ceratodon</taxon>
    </lineage>
</organism>
<keyword evidence="5" id="KW-0808">Transferase</keyword>
<dbReference type="Gene3D" id="3.90.1150.10">
    <property type="entry name" value="Aspartate Aminotransferase, domain 1"/>
    <property type="match status" value="1"/>
</dbReference>
<reference evidence="12" key="1">
    <citation type="submission" date="2020-06" db="EMBL/GenBank/DDBJ databases">
        <title>WGS assembly of Ceratodon purpureus strain R40.</title>
        <authorList>
            <person name="Carey S.B."/>
            <person name="Jenkins J."/>
            <person name="Shu S."/>
            <person name="Lovell J.T."/>
            <person name="Sreedasyam A."/>
            <person name="Maumus F."/>
            <person name="Tiley G.P."/>
            <person name="Fernandez-Pozo N."/>
            <person name="Barry K."/>
            <person name="Chen C."/>
            <person name="Wang M."/>
            <person name="Lipzen A."/>
            <person name="Daum C."/>
            <person name="Saski C.A."/>
            <person name="Payton A.C."/>
            <person name="Mcbreen J.C."/>
            <person name="Conrad R.E."/>
            <person name="Kollar L.M."/>
            <person name="Olsson S."/>
            <person name="Huttunen S."/>
            <person name="Landis J.B."/>
            <person name="Wickett N.J."/>
            <person name="Johnson M.G."/>
            <person name="Rensing S.A."/>
            <person name="Grimwood J."/>
            <person name="Schmutz J."/>
            <person name="Mcdaniel S.F."/>
        </authorList>
    </citation>
    <scope>NUCLEOTIDE SEQUENCE</scope>
    <source>
        <strain evidence="12">R40</strain>
    </source>
</reference>
<keyword evidence="13" id="KW-1185">Reference proteome</keyword>
<evidence type="ECO:0000256" key="6">
    <source>
        <dbReference type="ARBA" id="ARBA00022898"/>
    </source>
</evidence>
<dbReference type="PANTHER" id="PTHR21152">
    <property type="entry name" value="AMINOTRANSFERASE CLASS V"/>
    <property type="match status" value="1"/>
</dbReference>
<evidence type="ECO:0000259" key="11">
    <source>
        <dbReference type="Pfam" id="PF00266"/>
    </source>
</evidence>
<gene>
    <name evidence="12" type="ORF">KC19_2G281400</name>
</gene>
<dbReference type="InterPro" id="IPR020578">
    <property type="entry name" value="Aminotrans_V_PyrdxlP_BS"/>
</dbReference>
<dbReference type="InterPro" id="IPR000192">
    <property type="entry name" value="Aminotrans_V_dom"/>
</dbReference>
<proteinExistence type="inferred from homology"/>
<evidence type="ECO:0000313" key="13">
    <source>
        <dbReference type="Proteomes" id="UP000822688"/>
    </source>
</evidence>
<comment type="cofactor">
    <cofactor evidence="1 8 10">
        <name>pyridoxal 5'-phosphate</name>
        <dbReference type="ChEBI" id="CHEBI:597326"/>
    </cofactor>
</comment>
<evidence type="ECO:0000256" key="3">
    <source>
        <dbReference type="ARBA" id="ARBA00013049"/>
    </source>
</evidence>
<dbReference type="GO" id="GO:0008453">
    <property type="term" value="F:alanine-glyoxylate transaminase activity"/>
    <property type="evidence" value="ECO:0007669"/>
    <property type="project" value="UniProtKB-EC"/>
</dbReference>
<dbReference type="PANTHER" id="PTHR21152:SF24">
    <property type="entry name" value="ALANINE--GLYOXYLATE AMINOTRANSFERASE 1"/>
    <property type="match status" value="1"/>
</dbReference>
<dbReference type="PIRSF" id="PIRSF000524">
    <property type="entry name" value="SPT"/>
    <property type="match status" value="1"/>
</dbReference>